<name>A0ABT3CUB7_9BACT</name>
<keyword evidence="3" id="KW-1185">Reference proteome</keyword>
<evidence type="ECO:0000256" key="1">
    <source>
        <dbReference type="SAM" id="Coils"/>
    </source>
</evidence>
<protein>
    <recommendedName>
        <fullName evidence="4">Colicin import membrane protein</fullName>
    </recommendedName>
</protein>
<gene>
    <name evidence="2" type="ORF">N7U62_10600</name>
</gene>
<evidence type="ECO:0000313" key="2">
    <source>
        <dbReference type="EMBL" id="MCV9387114.1"/>
    </source>
</evidence>
<keyword evidence="1" id="KW-0175">Coiled coil</keyword>
<dbReference type="Proteomes" id="UP001300692">
    <property type="component" value="Unassembled WGS sequence"/>
</dbReference>
<feature type="coiled-coil region" evidence="1">
    <location>
        <begin position="34"/>
        <end position="87"/>
    </location>
</feature>
<organism evidence="2 3">
    <name type="scientific">Reichenbachiella ulvae</name>
    <dbReference type="NCBI Taxonomy" id="2980104"/>
    <lineage>
        <taxon>Bacteria</taxon>
        <taxon>Pseudomonadati</taxon>
        <taxon>Bacteroidota</taxon>
        <taxon>Cytophagia</taxon>
        <taxon>Cytophagales</taxon>
        <taxon>Reichenbachiellaceae</taxon>
        <taxon>Reichenbachiella</taxon>
    </lineage>
</organism>
<proteinExistence type="predicted"/>
<evidence type="ECO:0000313" key="3">
    <source>
        <dbReference type="Proteomes" id="UP001300692"/>
    </source>
</evidence>
<comment type="caution">
    <text evidence="2">The sequence shown here is derived from an EMBL/GenBank/DDBJ whole genome shotgun (WGS) entry which is preliminary data.</text>
</comment>
<reference evidence="2 3" key="1">
    <citation type="submission" date="2022-10" db="EMBL/GenBank/DDBJ databases">
        <title>Comparative genomics and taxonomic characterization of three novel marine species of genus Reichenbachiella exhibiting antioxidant and polysaccharide degradation activities.</title>
        <authorList>
            <person name="Muhammad N."/>
            <person name="Lee Y.-J."/>
            <person name="Ko J."/>
            <person name="Kim S.-G."/>
        </authorList>
    </citation>
    <scope>NUCLEOTIDE SEQUENCE [LARGE SCALE GENOMIC DNA]</scope>
    <source>
        <strain evidence="2 3">ABR2-5</strain>
    </source>
</reference>
<dbReference type="RefSeq" id="WP_264137941.1">
    <property type="nucleotide sequence ID" value="NZ_JAOYOD010000001.1"/>
</dbReference>
<accession>A0ABT3CUB7</accession>
<evidence type="ECO:0008006" key="4">
    <source>
        <dbReference type="Google" id="ProtNLM"/>
    </source>
</evidence>
<dbReference type="EMBL" id="JAOYOD010000001">
    <property type="protein sequence ID" value="MCV9387114.1"/>
    <property type="molecule type" value="Genomic_DNA"/>
</dbReference>
<sequence length="87" mass="9747">MKKNIIIVLLALITVFFVVLSNIKAEEADKYKTMAEANLKLAKQSEQKALEQEELATMKAAEARVEARRAEEAVRKAEKALLECQGK</sequence>